<proteinExistence type="predicted"/>
<dbReference type="EMBL" id="AP025628">
    <property type="protein sequence ID" value="BDG59974.1"/>
    <property type="molecule type" value="Genomic_DNA"/>
</dbReference>
<organism evidence="3 4">
    <name type="scientific">Caldinitratiruptor microaerophilus</name>
    <dbReference type="NCBI Taxonomy" id="671077"/>
    <lineage>
        <taxon>Bacteria</taxon>
        <taxon>Bacillati</taxon>
        <taxon>Bacillota</taxon>
        <taxon>Clostridia</taxon>
        <taxon>Eubacteriales</taxon>
        <taxon>Symbiobacteriaceae</taxon>
        <taxon>Caldinitratiruptor</taxon>
    </lineage>
</organism>
<evidence type="ECO:0000259" key="2">
    <source>
        <dbReference type="PROSITE" id="PS51677"/>
    </source>
</evidence>
<dbReference type="AlphaFoldDB" id="A0AA35G965"/>
<reference evidence="3" key="1">
    <citation type="submission" date="2022-03" db="EMBL/GenBank/DDBJ databases">
        <title>Complete genome sequence of Caldinitratiruptor microaerophilus.</title>
        <authorList>
            <person name="Mukaiyama R."/>
            <person name="Nishiyama T."/>
            <person name="Ueda K."/>
        </authorList>
    </citation>
    <scope>NUCLEOTIDE SEQUENCE</scope>
    <source>
        <strain evidence="3">JCM 16183</strain>
    </source>
</reference>
<gene>
    <name evidence="3" type="ORF">caldi_10640</name>
</gene>
<sequence>MEREARASFRVIRINRWSLAAVLLAILGVLLYPLGRRLPLLGEPRVRPGVTLLGRSMAGLTEDEVRAVVQELARSLETGSASSLGPASGPDRAAPATAAPAPGFQVDVEATVLRVMTAPRGEAVLPAWTPVRPAGASRVQPDLPVHSGDPARQAVALVINVAWGTEHLPEMLTALKRAGARATFLVTGRWAEKNQNLLRTIAAGGHEIGNHGYDDRRSPLEMYRTGQLRADIERADRIIREITGRAPRFYQPHRGEWNREMVRLARALGYTTVMWSLDTRDWMPGVRSQDVLREVGKARAGDIILLHPTDPTRRALPAALDALREKGLRTVTLAEILPETGPGANPPASGEPGESVTAGSRR</sequence>
<dbReference type="Pfam" id="PF01522">
    <property type="entry name" value="Polysacc_deac_1"/>
    <property type="match status" value="1"/>
</dbReference>
<keyword evidence="4" id="KW-1185">Reference proteome</keyword>
<dbReference type="Gene3D" id="3.20.20.370">
    <property type="entry name" value="Glycoside hydrolase/deacetylase"/>
    <property type="match status" value="1"/>
</dbReference>
<evidence type="ECO:0000256" key="1">
    <source>
        <dbReference type="SAM" id="MobiDB-lite"/>
    </source>
</evidence>
<dbReference type="Proteomes" id="UP001163687">
    <property type="component" value="Chromosome"/>
</dbReference>
<dbReference type="PANTHER" id="PTHR10587">
    <property type="entry name" value="GLYCOSYL TRANSFERASE-RELATED"/>
    <property type="match status" value="1"/>
</dbReference>
<dbReference type="RefSeq" id="WP_264844050.1">
    <property type="nucleotide sequence ID" value="NZ_AP025628.1"/>
</dbReference>
<feature type="region of interest" description="Disordered" evidence="1">
    <location>
        <begin position="337"/>
        <end position="362"/>
    </location>
</feature>
<dbReference type="InterPro" id="IPR002509">
    <property type="entry name" value="NODB_dom"/>
</dbReference>
<name>A0AA35G965_9FIRM</name>
<dbReference type="InterPro" id="IPR050248">
    <property type="entry name" value="Polysacc_deacetylase_ArnD"/>
</dbReference>
<dbReference type="GO" id="GO:0016810">
    <property type="term" value="F:hydrolase activity, acting on carbon-nitrogen (but not peptide) bonds"/>
    <property type="evidence" value="ECO:0007669"/>
    <property type="project" value="InterPro"/>
</dbReference>
<feature type="domain" description="NodB homology" evidence="2">
    <location>
        <begin position="153"/>
        <end position="331"/>
    </location>
</feature>
<feature type="region of interest" description="Disordered" evidence="1">
    <location>
        <begin position="79"/>
        <end position="100"/>
    </location>
</feature>
<dbReference type="InterPro" id="IPR011330">
    <property type="entry name" value="Glyco_hydro/deAcase_b/a-brl"/>
</dbReference>
<protein>
    <recommendedName>
        <fullName evidence="2">NodB homology domain-containing protein</fullName>
    </recommendedName>
</protein>
<accession>A0AA35G965</accession>
<evidence type="ECO:0000313" key="4">
    <source>
        <dbReference type="Proteomes" id="UP001163687"/>
    </source>
</evidence>
<dbReference type="PROSITE" id="PS51677">
    <property type="entry name" value="NODB"/>
    <property type="match status" value="1"/>
</dbReference>
<dbReference type="GO" id="GO:0005975">
    <property type="term" value="P:carbohydrate metabolic process"/>
    <property type="evidence" value="ECO:0007669"/>
    <property type="project" value="InterPro"/>
</dbReference>
<dbReference type="PANTHER" id="PTHR10587:SF137">
    <property type="entry name" value="4-DEOXY-4-FORMAMIDO-L-ARABINOSE-PHOSPHOUNDECAPRENOL DEFORMYLASE ARND-RELATED"/>
    <property type="match status" value="1"/>
</dbReference>
<evidence type="ECO:0000313" key="3">
    <source>
        <dbReference type="EMBL" id="BDG59974.1"/>
    </source>
</evidence>
<dbReference type="KEGG" id="cmic:caldi_10640"/>
<dbReference type="SUPFAM" id="SSF88713">
    <property type="entry name" value="Glycoside hydrolase/deacetylase"/>
    <property type="match status" value="1"/>
</dbReference>